<feature type="transmembrane region" description="Helical" evidence="9">
    <location>
        <begin position="235"/>
        <end position="262"/>
    </location>
</feature>
<dbReference type="InterPro" id="IPR011990">
    <property type="entry name" value="TPR-like_helical_dom_sf"/>
</dbReference>
<comment type="subcellular location">
    <subcellularLocation>
        <location evidence="1">Membrane</location>
        <topology evidence="1">Multi-pass membrane protein</topology>
    </subcellularLocation>
</comment>
<feature type="transmembrane region" description="Helical" evidence="9">
    <location>
        <begin position="184"/>
        <end position="207"/>
    </location>
</feature>
<dbReference type="PANTHER" id="PTHR43731">
    <property type="entry name" value="RHOMBOID PROTEASE"/>
    <property type="match status" value="1"/>
</dbReference>
<feature type="domain" description="Peptidase S54 rhomboid" evidence="10">
    <location>
        <begin position="233"/>
        <end position="366"/>
    </location>
</feature>
<gene>
    <name evidence="11" type="ORF">SAMN05518684_10319</name>
</gene>
<dbReference type="SMART" id="SM00028">
    <property type="entry name" value="TPR"/>
    <property type="match status" value="1"/>
</dbReference>
<dbReference type="GO" id="GO:0016020">
    <property type="term" value="C:membrane"/>
    <property type="evidence" value="ECO:0007669"/>
    <property type="project" value="UniProtKB-SubCell"/>
</dbReference>
<feature type="transmembrane region" description="Helical" evidence="9">
    <location>
        <begin position="328"/>
        <end position="344"/>
    </location>
</feature>
<dbReference type="InterPro" id="IPR035952">
    <property type="entry name" value="Rhomboid-like_sf"/>
</dbReference>
<feature type="transmembrane region" description="Helical" evidence="9">
    <location>
        <begin position="274"/>
        <end position="292"/>
    </location>
</feature>
<feature type="transmembrane region" description="Helical" evidence="9">
    <location>
        <begin position="379"/>
        <end position="396"/>
    </location>
</feature>
<dbReference type="PROSITE" id="PS50005">
    <property type="entry name" value="TPR"/>
    <property type="match status" value="1"/>
</dbReference>
<keyword evidence="6 9" id="KW-0472">Membrane</keyword>
<dbReference type="Pfam" id="PF01694">
    <property type="entry name" value="Rhomboid"/>
    <property type="match status" value="1"/>
</dbReference>
<dbReference type="Gene3D" id="1.25.40.10">
    <property type="entry name" value="Tetratricopeptide repeat domain"/>
    <property type="match status" value="1"/>
</dbReference>
<evidence type="ECO:0000256" key="5">
    <source>
        <dbReference type="ARBA" id="ARBA00022989"/>
    </source>
</evidence>
<dbReference type="InterPro" id="IPR050925">
    <property type="entry name" value="Rhomboid_protease_S54"/>
</dbReference>
<dbReference type="GO" id="GO:0006508">
    <property type="term" value="P:proteolysis"/>
    <property type="evidence" value="ECO:0007669"/>
    <property type="project" value="UniProtKB-KW"/>
</dbReference>
<sequence>MNALTQSIRFWETLHHLINREGMRLVHLNEREETAWIEDDRQKPYHLIRLALKNYDWSNQLQRDIEKIKERAQQVRKRLGLRQANVTNVILSAYLPVDDYERYTNEALPLTAGGKKQFRTLIIPLGDLKNRLFPIATEWKLKEMPPYLPESYIEDDEQEEHLLRTLKYNVKQSLRKQEETEKGVFLFGKPYFTFLLLGIILLVFGLVEMAGSTTSTLSLIQFGAKFDPLILEGEWWRFFSAMFLHIGFLHLFMNSLALFYLGGAVERIFGTSRFIIIYFLAGFIGSVSSFVFNDNVSAGASGAIFGCFGALLYFGLIHKRLFFRTMGMNVIVILVINLAFGFLVPMVDNGAHIGGLIGGFAGSAIVGLPKQKGARSKTLALLAAVTGSAILLLAGYSQDAESERIYVIYYQMARESAEAGDYETALHFLNQFEEGTQYITDDRILREAAFLLSYTQIRTGEIEEAKDNLEQLVNDYPGFHEAQYNLALIYYEEGSYEEALERVEQALEADPGNNDYQDLKSELEDLN</sequence>
<evidence type="ECO:0000256" key="9">
    <source>
        <dbReference type="SAM" id="Phobius"/>
    </source>
</evidence>
<keyword evidence="7" id="KW-0802">TPR repeat</keyword>
<dbReference type="Proteomes" id="UP000198571">
    <property type="component" value="Unassembled WGS sequence"/>
</dbReference>
<keyword evidence="3 9" id="KW-0812">Transmembrane</keyword>
<feature type="transmembrane region" description="Helical" evidence="9">
    <location>
        <begin position="298"/>
        <end position="316"/>
    </location>
</feature>
<name>A0A1H9R974_9BACI</name>
<evidence type="ECO:0000256" key="1">
    <source>
        <dbReference type="ARBA" id="ARBA00004141"/>
    </source>
</evidence>
<dbReference type="GO" id="GO:0004252">
    <property type="term" value="F:serine-type endopeptidase activity"/>
    <property type="evidence" value="ECO:0007669"/>
    <property type="project" value="InterPro"/>
</dbReference>
<feature type="transmembrane region" description="Helical" evidence="9">
    <location>
        <begin position="350"/>
        <end position="367"/>
    </location>
</feature>
<dbReference type="SUPFAM" id="SSF48452">
    <property type="entry name" value="TPR-like"/>
    <property type="match status" value="1"/>
</dbReference>
<evidence type="ECO:0000313" key="11">
    <source>
        <dbReference type="EMBL" id="SER68599.1"/>
    </source>
</evidence>
<dbReference type="Pfam" id="PF14559">
    <property type="entry name" value="TPR_19"/>
    <property type="match status" value="1"/>
</dbReference>
<feature type="region of interest" description="Disordered" evidence="8">
    <location>
        <begin position="508"/>
        <end position="527"/>
    </location>
</feature>
<dbReference type="OrthoDB" id="9813074at2"/>
<keyword evidence="11" id="KW-0645">Protease</keyword>
<organism evidence="11 12">
    <name type="scientific">Salipaludibacillus aurantiacus</name>
    <dbReference type="NCBI Taxonomy" id="1601833"/>
    <lineage>
        <taxon>Bacteria</taxon>
        <taxon>Bacillati</taxon>
        <taxon>Bacillota</taxon>
        <taxon>Bacilli</taxon>
        <taxon>Bacillales</taxon>
        <taxon>Bacillaceae</taxon>
    </lineage>
</organism>
<keyword evidence="5 9" id="KW-1133">Transmembrane helix</keyword>
<evidence type="ECO:0000256" key="2">
    <source>
        <dbReference type="ARBA" id="ARBA00009045"/>
    </source>
</evidence>
<comment type="similarity">
    <text evidence="2">Belongs to the peptidase S54 family.</text>
</comment>
<dbReference type="RefSeq" id="WP_093047738.1">
    <property type="nucleotide sequence ID" value="NZ_FOGT01000003.1"/>
</dbReference>
<evidence type="ECO:0000313" key="12">
    <source>
        <dbReference type="Proteomes" id="UP000198571"/>
    </source>
</evidence>
<dbReference type="STRING" id="1601833.SAMN05518684_10319"/>
<evidence type="ECO:0000259" key="10">
    <source>
        <dbReference type="Pfam" id="PF01694"/>
    </source>
</evidence>
<dbReference type="InterPro" id="IPR022764">
    <property type="entry name" value="Peptidase_S54_rhomboid_dom"/>
</dbReference>
<evidence type="ECO:0000256" key="7">
    <source>
        <dbReference type="PROSITE-ProRule" id="PRU00339"/>
    </source>
</evidence>
<protein>
    <submittedName>
        <fullName evidence="11">Rhomboid protease GluP</fullName>
    </submittedName>
</protein>
<dbReference type="PANTHER" id="PTHR43731:SF14">
    <property type="entry name" value="PRESENILIN-ASSOCIATED RHOMBOID-LIKE PROTEIN, MITOCHONDRIAL"/>
    <property type="match status" value="1"/>
</dbReference>
<proteinExistence type="inferred from homology"/>
<dbReference type="PROSITE" id="PS50293">
    <property type="entry name" value="TPR_REGION"/>
    <property type="match status" value="1"/>
</dbReference>
<dbReference type="SUPFAM" id="SSF144091">
    <property type="entry name" value="Rhomboid-like"/>
    <property type="match status" value="1"/>
</dbReference>
<evidence type="ECO:0000256" key="3">
    <source>
        <dbReference type="ARBA" id="ARBA00022692"/>
    </source>
</evidence>
<accession>A0A1H9R974</accession>
<dbReference type="EMBL" id="FOGT01000003">
    <property type="protein sequence ID" value="SER68599.1"/>
    <property type="molecule type" value="Genomic_DNA"/>
</dbReference>
<evidence type="ECO:0000256" key="6">
    <source>
        <dbReference type="ARBA" id="ARBA00023136"/>
    </source>
</evidence>
<evidence type="ECO:0000256" key="8">
    <source>
        <dbReference type="SAM" id="MobiDB-lite"/>
    </source>
</evidence>
<dbReference type="InterPro" id="IPR019734">
    <property type="entry name" value="TPR_rpt"/>
</dbReference>
<keyword evidence="12" id="KW-1185">Reference proteome</keyword>
<evidence type="ECO:0000256" key="4">
    <source>
        <dbReference type="ARBA" id="ARBA00022801"/>
    </source>
</evidence>
<dbReference type="Gene3D" id="1.20.1540.10">
    <property type="entry name" value="Rhomboid-like"/>
    <property type="match status" value="1"/>
</dbReference>
<feature type="repeat" description="TPR" evidence="7">
    <location>
        <begin position="480"/>
        <end position="513"/>
    </location>
</feature>
<keyword evidence="4" id="KW-0378">Hydrolase</keyword>
<feature type="compositionally biased region" description="Basic and acidic residues" evidence="8">
    <location>
        <begin position="517"/>
        <end position="527"/>
    </location>
</feature>
<dbReference type="AlphaFoldDB" id="A0A1H9R974"/>
<reference evidence="12" key="1">
    <citation type="submission" date="2016-10" db="EMBL/GenBank/DDBJ databases">
        <authorList>
            <person name="Varghese N."/>
            <person name="Submissions S."/>
        </authorList>
    </citation>
    <scope>NUCLEOTIDE SEQUENCE [LARGE SCALE GENOMIC DNA]</scope>
    <source>
        <strain evidence="12">S9</strain>
    </source>
</reference>